<reference evidence="1 2" key="1">
    <citation type="journal article" date="2012" name="Appl. Environ. Microbiol.">
        <title>Characterization of Two Virulent Phages of Lactobacillus plantarum.</title>
        <authorList>
            <person name="Briggiler Marco M."/>
            <person name="Garneau J.E."/>
            <person name="Tremblay D."/>
            <person name="Quiberoni A."/>
            <person name="Moineau S."/>
        </authorList>
    </citation>
    <scope>NUCLEOTIDE SEQUENCE [LARGE SCALE GENOMIC DNA]</scope>
</reference>
<gene>
    <name evidence="1" type="ORF">8014-B2_00101</name>
</gene>
<protein>
    <submittedName>
        <fullName evidence="1">Uncharacterized protein</fullName>
    </submittedName>
</protein>
<name>K4I0K4_9CAUD</name>
<keyword evidence="2" id="KW-1185">Reference proteome</keyword>
<sequence>MYYSEFKEEVEALSSKYSVGGNDEFTVVFLHYSPVISIEKHVQYRVKITDSVKHFEKLPFSHKLYMIAAELAQTPVKERTERDMKLAFSERTINRQLSNMEHIARQARVNKHNAESPAKDTRPVNKRTTKLFIETYTNGATVDNKKEYTGIKDAKGNPINVGDTVVEVFNFKNIPNMPDFEEKGEPFVVKKDCYLYSHWIARGVSEGSKFGVDGLCFGNELLKKGDNDED</sequence>
<dbReference type="Proteomes" id="UP000008061">
    <property type="component" value="Segment"/>
</dbReference>
<dbReference type="EMBL" id="JX486088">
    <property type="protein sequence ID" value="AFU63168.1"/>
    <property type="molecule type" value="Genomic_DNA"/>
</dbReference>
<evidence type="ECO:0000313" key="1">
    <source>
        <dbReference type="EMBL" id="AFU63168.1"/>
    </source>
</evidence>
<proteinExistence type="predicted"/>
<accession>K4I0K4</accession>
<organism evidence="1 2">
    <name type="scientific">Lactobacillus phage ATCC 8014-B2</name>
    <dbReference type="NCBI Taxonomy" id="1225795"/>
    <lineage>
        <taxon>Viruses</taxon>
        <taxon>Duplodnaviria</taxon>
        <taxon>Heunggongvirae</taxon>
        <taxon>Uroviricota</taxon>
        <taxon>Caudoviricetes</taxon>
        <taxon>Tybeckvirinae</taxon>
        <taxon>Douglaswolinvirus</taxon>
        <taxon>Douglaswolinvirus B2</taxon>
    </lineage>
</organism>
<evidence type="ECO:0000313" key="2">
    <source>
        <dbReference type="Proteomes" id="UP000008061"/>
    </source>
</evidence>